<evidence type="ECO:0008006" key="4">
    <source>
        <dbReference type="Google" id="ProtNLM"/>
    </source>
</evidence>
<feature type="region of interest" description="Disordered" evidence="1">
    <location>
        <begin position="1"/>
        <end position="53"/>
    </location>
</feature>
<name>A0A8H4W6G4_9HELO</name>
<comment type="caution">
    <text evidence="2">The sequence shown here is derived from an EMBL/GenBank/DDBJ whole genome shotgun (WGS) entry which is preliminary data.</text>
</comment>
<keyword evidence="3" id="KW-1185">Reference proteome</keyword>
<dbReference type="Proteomes" id="UP000566819">
    <property type="component" value="Unassembled WGS sequence"/>
</dbReference>
<feature type="compositionally biased region" description="Basic and acidic residues" evidence="1">
    <location>
        <begin position="41"/>
        <end position="53"/>
    </location>
</feature>
<protein>
    <recommendedName>
        <fullName evidence="4">BZIP domain-containing protein</fullName>
    </recommendedName>
</protein>
<evidence type="ECO:0000313" key="2">
    <source>
        <dbReference type="EMBL" id="KAF4633450.1"/>
    </source>
</evidence>
<gene>
    <name evidence="2" type="ORF">G7Y89_g4668</name>
</gene>
<organism evidence="2 3">
    <name type="scientific">Cudoniella acicularis</name>
    <dbReference type="NCBI Taxonomy" id="354080"/>
    <lineage>
        <taxon>Eukaryota</taxon>
        <taxon>Fungi</taxon>
        <taxon>Dikarya</taxon>
        <taxon>Ascomycota</taxon>
        <taxon>Pezizomycotina</taxon>
        <taxon>Leotiomycetes</taxon>
        <taxon>Helotiales</taxon>
        <taxon>Tricladiaceae</taxon>
        <taxon>Cudoniella</taxon>
    </lineage>
</organism>
<dbReference type="PANTHER" id="PTHR38116:SF1">
    <property type="entry name" value="BZIP DOMAIN-CONTAINING PROTEIN"/>
    <property type="match status" value="1"/>
</dbReference>
<dbReference type="PANTHER" id="PTHR38116">
    <property type="entry name" value="CHROMOSOME 7, WHOLE GENOME SHOTGUN SEQUENCE"/>
    <property type="match status" value="1"/>
</dbReference>
<feature type="compositionally biased region" description="Basic and acidic residues" evidence="1">
    <location>
        <begin position="70"/>
        <end position="79"/>
    </location>
</feature>
<dbReference type="OrthoDB" id="125347at2759"/>
<dbReference type="AlphaFoldDB" id="A0A8H4W6G4"/>
<dbReference type="InterPro" id="IPR021833">
    <property type="entry name" value="DUF3425"/>
</dbReference>
<proteinExistence type="predicted"/>
<reference evidence="2 3" key="1">
    <citation type="submission" date="2020-03" db="EMBL/GenBank/DDBJ databases">
        <title>Draft Genome Sequence of Cudoniella acicularis.</title>
        <authorList>
            <person name="Buettner E."/>
            <person name="Kellner H."/>
        </authorList>
    </citation>
    <scope>NUCLEOTIDE SEQUENCE [LARGE SCALE GENOMIC DNA]</scope>
    <source>
        <strain evidence="2 3">DSM 108380</strain>
    </source>
</reference>
<evidence type="ECO:0000313" key="3">
    <source>
        <dbReference type="Proteomes" id="UP000566819"/>
    </source>
</evidence>
<sequence>MSQSKSNIGEAWKKDDDWRGIATKDERKKRQNRLNQRAYRRRNDEPEEKTKKLGFRVERFRIPEIPLVDTKNDPKEGKENTPIGSKSSSELLAKPNEAPSWYDASIPHRFNNEINPNLASNSAFLAGVAAGIKVTLSRHSLGGVDTVRPEVTSSLDSIPSLAEPERATSTQPLPSATISDIAPFLGNTIWTDQDWTRFLSHLRLVEWDEQLAEVPTQISSRISKFAQATQPQTYFPLSSDHLLHLIHHNCFRALITNKNILNERISQRTKYMETIIPSNGFICDGVSVVHEVTGDSMPPSLFPTKAQKTVWHASYLNMFPFPQMRENLIRCESTFNDYEFCEDIFGEIVKKNTAPMLVQSSTLDATDKDTGNEYWPEEDDLTFQRRGLIVWGESWDPDAWEVTPGFAFKWNWTLYGCEDLIASTNRWRAKRGEEPLRVALPSSLPAYSASISG</sequence>
<dbReference type="EMBL" id="JAAMPI010000258">
    <property type="protein sequence ID" value="KAF4633450.1"/>
    <property type="molecule type" value="Genomic_DNA"/>
</dbReference>
<feature type="compositionally biased region" description="Basic and acidic residues" evidence="1">
    <location>
        <begin position="11"/>
        <end position="28"/>
    </location>
</feature>
<dbReference type="Pfam" id="PF11905">
    <property type="entry name" value="DUF3425"/>
    <property type="match status" value="1"/>
</dbReference>
<dbReference type="CDD" id="cd14688">
    <property type="entry name" value="bZIP_YAP"/>
    <property type="match status" value="1"/>
</dbReference>
<feature type="region of interest" description="Disordered" evidence="1">
    <location>
        <begin position="66"/>
        <end position="92"/>
    </location>
</feature>
<accession>A0A8H4W6G4</accession>
<evidence type="ECO:0000256" key="1">
    <source>
        <dbReference type="SAM" id="MobiDB-lite"/>
    </source>
</evidence>